<dbReference type="Proteomes" id="UP000546536">
    <property type="component" value="Unassembled WGS sequence"/>
</dbReference>
<sequence>MQNIIEITDRIFLLLGKHLIRFQTIEMRLKALIKMNKTIISQPNNAPIIREPAVQNQTLGGLSTKALNSLFLLDTVEEDRVIEESSNALRLDIKVSFNLCEHNHQKLNTQLQEFVADRNFIAHHFQEKFSLSTLDGCQQAIDFLLQLEKKHKPFLDQFEQYYLNAQRGLDTQISYLKSNLFKTHFIFPADKIYKEIQILIDDNKKNDGWISLTTIGVSISKKFPDANKKIKTEYGFKNLNDLILNSGLFLLKIEPTSKGEKILIQLNHGEATFEIIEN</sequence>
<reference evidence="2 3" key="1">
    <citation type="submission" date="2020-04" db="EMBL/GenBank/DDBJ databases">
        <title>Acinetobacter Taxon 24.</title>
        <authorList>
            <person name="Nemec A."/>
            <person name="Radolfova-Krizova L."/>
            <person name="Higgins P.G."/>
            <person name="Spanelova P."/>
        </authorList>
    </citation>
    <scope>NUCLEOTIDE SEQUENCE [LARGE SCALE GENOMIC DNA]</scope>
    <source>
        <strain evidence="2 3">ANC 4279</strain>
    </source>
</reference>
<gene>
    <name evidence="2" type="ORF">HLH13_04330</name>
</gene>
<protein>
    <recommendedName>
        <fullName evidence="1">HTH OST-type domain-containing protein</fullName>
    </recommendedName>
</protein>
<dbReference type="InterPro" id="IPR041966">
    <property type="entry name" value="LOTUS-like"/>
</dbReference>
<evidence type="ECO:0000259" key="1">
    <source>
        <dbReference type="Pfam" id="PF12872"/>
    </source>
</evidence>
<comment type="caution">
    <text evidence="2">The sequence shown here is derived from an EMBL/GenBank/DDBJ whole genome shotgun (WGS) entry which is preliminary data.</text>
</comment>
<dbReference type="EMBL" id="JABERG010000004">
    <property type="protein sequence ID" value="NNH86953.1"/>
    <property type="molecule type" value="Genomic_DNA"/>
</dbReference>
<dbReference type="InterPro" id="IPR025605">
    <property type="entry name" value="OST-HTH/LOTUS_dom"/>
</dbReference>
<accession>A0ABX1UZY1</accession>
<dbReference type="RefSeq" id="WP_171543899.1">
    <property type="nucleotide sequence ID" value="NZ_JABERG010000004.1"/>
</dbReference>
<keyword evidence="3" id="KW-1185">Reference proteome</keyword>
<dbReference type="CDD" id="cd10146">
    <property type="entry name" value="LabA_like_C"/>
    <property type="match status" value="1"/>
</dbReference>
<name>A0ABX1UZY1_9GAMM</name>
<organism evidence="2 3">
    <name type="scientific">Acinetobacter terrae</name>
    <dbReference type="NCBI Taxonomy" id="2731247"/>
    <lineage>
        <taxon>Bacteria</taxon>
        <taxon>Pseudomonadati</taxon>
        <taxon>Pseudomonadota</taxon>
        <taxon>Gammaproteobacteria</taxon>
        <taxon>Moraxellales</taxon>
        <taxon>Moraxellaceae</taxon>
        <taxon>Acinetobacter</taxon>
        <taxon>Acinetobacter Taxon 24</taxon>
    </lineage>
</organism>
<dbReference type="Pfam" id="PF12872">
    <property type="entry name" value="OST-HTH"/>
    <property type="match status" value="1"/>
</dbReference>
<feature type="domain" description="HTH OST-type" evidence="1">
    <location>
        <begin position="201"/>
        <end position="261"/>
    </location>
</feature>
<dbReference type="Gene3D" id="3.30.420.610">
    <property type="entry name" value="LOTUS domain-like"/>
    <property type="match status" value="1"/>
</dbReference>
<evidence type="ECO:0000313" key="2">
    <source>
        <dbReference type="EMBL" id="NNH86953.1"/>
    </source>
</evidence>
<proteinExistence type="predicted"/>
<evidence type="ECO:0000313" key="3">
    <source>
        <dbReference type="Proteomes" id="UP000546536"/>
    </source>
</evidence>